<name>A0A1F5ZVX1_9BACT</name>
<organism evidence="4 5">
    <name type="scientific">Candidatus Gottesmanbacteria bacterium RIFCSPHIGHO2_02_FULL_39_14</name>
    <dbReference type="NCBI Taxonomy" id="1798383"/>
    <lineage>
        <taxon>Bacteria</taxon>
        <taxon>Candidatus Gottesmaniibacteriota</taxon>
    </lineage>
</organism>
<dbReference type="Gene3D" id="2.160.10.10">
    <property type="entry name" value="Hexapeptide repeat proteins"/>
    <property type="match status" value="1"/>
</dbReference>
<dbReference type="Proteomes" id="UP000176253">
    <property type="component" value="Unassembled WGS sequence"/>
</dbReference>
<dbReference type="STRING" id="1798383.A3D78_00265"/>
<gene>
    <name evidence="4" type="ORF">A3D78_00265</name>
</gene>
<dbReference type="InterPro" id="IPR001451">
    <property type="entry name" value="Hexapep"/>
</dbReference>
<dbReference type="InterPro" id="IPR051159">
    <property type="entry name" value="Hexapeptide_acetyltransf"/>
</dbReference>
<dbReference type="PANTHER" id="PTHR23416">
    <property type="entry name" value="SIALIC ACID SYNTHASE-RELATED"/>
    <property type="match status" value="1"/>
</dbReference>
<dbReference type="PROSITE" id="PS00101">
    <property type="entry name" value="HEXAPEP_TRANSFERASES"/>
    <property type="match status" value="1"/>
</dbReference>
<dbReference type="PANTHER" id="PTHR23416:SF78">
    <property type="entry name" value="LIPOPOLYSACCHARIDE BIOSYNTHESIS O-ACETYL TRANSFERASE WBBJ-RELATED"/>
    <property type="match status" value="1"/>
</dbReference>
<reference evidence="4 5" key="1">
    <citation type="journal article" date="2016" name="Nat. Commun.">
        <title>Thousands of microbial genomes shed light on interconnected biogeochemical processes in an aquifer system.</title>
        <authorList>
            <person name="Anantharaman K."/>
            <person name="Brown C.T."/>
            <person name="Hug L.A."/>
            <person name="Sharon I."/>
            <person name="Castelle C.J."/>
            <person name="Probst A.J."/>
            <person name="Thomas B.C."/>
            <person name="Singh A."/>
            <person name="Wilkins M.J."/>
            <person name="Karaoz U."/>
            <person name="Brodie E.L."/>
            <person name="Williams K.H."/>
            <person name="Hubbard S.S."/>
            <person name="Banfield J.F."/>
        </authorList>
    </citation>
    <scope>NUCLEOTIDE SEQUENCE [LARGE SCALE GENOMIC DNA]</scope>
</reference>
<keyword evidence="3" id="KW-1133">Transmembrane helix</keyword>
<keyword evidence="2" id="KW-0677">Repeat</keyword>
<dbReference type="Pfam" id="PF00132">
    <property type="entry name" value="Hexapep"/>
    <property type="match status" value="1"/>
</dbReference>
<comment type="caution">
    <text evidence="4">The sequence shown here is derived from an EMBL/GenBank/DDBJ whole genome shotgun (WGS) entry which is preliminary data.</text>
</comment>
<protein>
    <recommendedName>
        <fullName evidence="6">Acetyltransferase</fullName>
    </recommendedName>
</protein>
<dbReference type="EMBL" id="MFJM01000056">
    <property type="protein sequence ID" value="OGG16610.1"/>
    <property type="molecule type" value="Genomic_DNA"/>
</dbReference>
<dbReference type="InterPro" id="IPR018357">
    <property type="entry name" value="Hexapep_transf_CS"/>
</dbReference>
<keyword evidence="1" id="KW-0808">Transferase</keyword>
<dbReference type="GO" id="GO:0016740">
    <property type="term" value="F:transferase activity"/>
    <property type="evidence" value="ECO:0007669"/>
    <property type="project" value="UniProtKB-KW"/>
</dbReference>
<keyword evidence="3" id="KW-0472">Membrane</keyword>
<sequence length="177" mass="19690">MILQNLYNYIIFKIARYRAIFWSLFMGYVGKGVYILGGCRIYHPQGIRIGDYSGINHFTDIGGRGGLIIGRYVMIGPYCQIITALHKSTDWTTPISKQGIEGSTVTIEDDVWLGAHVIVLPGVKIGRGAIVGAGAVVTNDVRPYSLVAGVPARFIRNRFPEKIIQKAKKIDWSKFEN</sequence>
<evidence type="ECO:0008006" key="6">
    <source>
        <dbReference type="Google" id="ProtNLM"/>
    </source>
</evidence>
<keyword evidence="3" id="KW-0812">Transmembrane</keyword>
<dbReference type="InterPro" id="IPR011004">
    <property type="entry name" value="Trimer_LpxA-like_sf"/>
</dbReference>
<proteinExistence type="predicted"/>
<evidence type="ECO:0000256" key="2">
    <source>
        <dbReference type="ARBA" id="ARBA00022737"/>
    </source>
</evidence>
<dbReference type="SUPFAM" id="SSF51161">
    <property type="entry name" value="Trimeric LpxA-like enzymes"/>
    <property type="match status" value="1"/>
</dbReference>
<evidence type="ECO:0000256" key="3">
    <source>
        <dbReference type="SAM" id="Phobius"/>
    </source>
</evidence>
<accession>A0A1F5ZVX1</accession>
<dbReference type="AlphaFoldDB" id="A0A1F5ZVX1"/>
<evidence type="ECO:0000256" key="1">
    <source>
        <dbReference type="ARBA" id="ARBA00022679"/>
    </source>
</evidence>
<evidence type="ECO:0000313" key="4">
    <source>
        <dbReference type="EMBL" id="OGG16610.1"/>
    </source>
</evidence>
<evidence type="ECO:0000313" key="5">
    <source>
        <dbReference type="Proteomes" id="UP000176253"/>
    </source>
</evidence>
<feature type="transmembrane region" description="Helical" evidence="3">
    <location>
        <begin position="20"/>
        <end position="39"/>
    </location>
</feature>